<evidence type="ECO:0000256" key="4">
    <source>
        <dbReference type="ARBA" id="ARBA00023284"/>
    </source>
</evidence>
<dbReference type="InterPro" id="IPR036249">
    <property type="entry name" value="Thioredoxin-like_sf"/>
</dbReference>
<evidence type="ECO:0000313" key="7">
    <source>
        <dbReference type="Proteomes" id="UP000613193"/>
    </source>
</evidence>
<reference evidence="6" key="1">
    <citation type="submission" date="2020-12" db="EMBL/GenBank/DDBJ databases">
        <title>Bacterial novel species Mucilaginibacter sp. SD-g isolated from soil.</title>
        <authorList>
            <person name="Jung H.-Y."/>
        </authorList>
    </citation>
    <scope>NUCLEOTIDE SEQUENCE</scope>
    <source>
        <strain evidence="6">SD-g</strain>
    </source>
</reference>
<dbReference type="GO" id="GO:0016491">
    <property type="term" value="F:oxidoreductase activity"/>
    <property type="evidence" value="ECO:0007669"/>
    <property type="project" value="InterPro"/>
</dbReference>
<keyword evidence="7" id="KW-1185">Reference proteome</keyword>
<proteinExistence type="predicted"/>
<feature type="domain" description="Thioredoxin" evidence="5">
    <location>
        <begin position="236"/>
        <end position="375"/>
    </location>
</feature>
<dbReference type="GO" id="GO:0030313">
    <property type="term" value="C:cell envelope"/>
    <property type="evidence" value="ECO:0007669"/>
    <property type="project" value="UniProtKB-SubCell"/>
</dbReference>
<dbReference type="InterPro" id="IPR000866">
    <property type="entry name" value="AhpC/TSA"/>
</dbReference>
<dbReference type="Proteomes" id="UP000613193">
    <property type="component" value="Unassembled WGS sequence"/>
</dbReference>
<evidence type="ECO:0000256" key="1">
    <source>
        <dbReference type="ARBA" id="ARBA00004196"/>
    </source>
</evidence>
<sequence>MVKFPLAAVLCFNLICIIAKQSYSQEFVQINGSCSALQDGTEILLSPVDPHYMPVKGVMSTILRNHRFNFRANAGAGEGYHIYANKRFTPIYVEPGILNVVIADSLFLKVTTSGNSTQTEYENYLFKKGNNAETGAYNTARLNYFRYLNSEKQNPDTRRLLKSKVDSLTSLKKISDNNLTLTYIREQPASYLNTMLLYQQIDDLPEDTVRKIVKMFPAKNLKNSWGRELQYYMDSLFVGGSAPEFTQADTAGRDVNLSDFKGKYVLIDFWASWCLPCRADNPNEVKAYKKFKDKNFTIIGVSLDSDKTRWLKAIKEDGLHWTQVSDLRETYSNQVAKTYHIMAVPANFLLDPQGRIIAKNLHGDELAKMLDGIFK</sequence>
<protein>
    <submittedName>
        <fullName evidence="6">AhpC/TSA family protein</fullName>
    </submittedName>
</protein>
<evidence type="ECO:0000259" key="5">
    <source>
        <dbReference type="PROSITE" id="PS51352"/>
    </source>
</evidence>
<dbReference type="InterPro" id="IPR013766">
    <property type="entry name" value="Thioredoxin_domain"/>
</dbReference>
<dbReference type="Pfam" id="PF14289">
    <property type="entry name" value="DUF4369"/>
    <property type="match status" value="1"/>
</dbReference>
<dbReference type="CDD" id="cd02966">
    <property type="entry name" value="TlpA_like_family"/>
    <property type="match status" value="1"/>
</dbReference>
<dbReference type="SUPFAM" id="SSF52833">
    <property type="entry name" value="Thioredoxin-like"/>
    <property type="match status" value="1"/>
</dbReference>
<dbReference type="InterPro" id="IPR050553">
    <property type="entry name" value="Thioredoxin_ResA/DsbE_sf"/>
</dbReference>
<evidence type="ECO:0000256" key="2">
    <source>
        <dbReference type="ARBA" id="ARBA00022748"/>
    </source>
</evidence>
<keyword evidence="2" id="KW-0201">Cytochrome c-type biogenesis</keyword>
<evidence type="ECO:0000256" key="3">
    <source>
        <dbReference type="ARBA" id="ARBA00023157"/>
    </source>
</evidence>
<dbReference type="InterPro" id="IPR025380">
    <property type="entry name" value="DUF4369"/>
</dbReference>
<dbReference type="EMBL" id="JAEHFW010000001">
    <property type="protein sequence ID" value="MBK0378897.1"/>
    <property type="molecule type" value="Genomic_DNA"/>
</dbReference>
<dbReference type="GO" id="GO:0016209">
    <property type="term" value="F:antioxidant activity"/>
    <property type="evidence" value="ECO:0007669"/>
    <property type="project" value="InterPro"/>
</dbReference>
<dbReference type="PROSITE" id="PS51352">
    <property type="entry name" value="THIOREDOXIN_2"/>
    <property type="match status" value="1"/>
</dbReference>
<comment type="subcellular location">
    <subcellularLocation>
        <location evidence="1">Cell envelope</location>
    </subcellularLocation>
</comment>
<comment type="caution">
    <text evidence="6">The sequence shown here is derived from an EMBL/GenBank/DDBJ whole genome shotgun (WGS) entry which is preliminary data.</text>
</comment>
<organism evidence="6 7">
    <name type="scientific">Mucilaginibacter segetis</name>
    <dbReference type="NCBI Taxonomy" id="2793071"/>
    <lineage>
        <taxon>Bacteria</taxon>
        <taxon>Pseudomonadati</taxon>
        <taxon>Bacteroidota</taxon>
        <taxon>Sphingobacteriia</taxon>
        <taxon>Sphingobacteriales</taxon>
        <taxon>Sphingobacteriaceae</taxon>
        <taxon>Mucilaginibacter</taxon>
    </lineage>
</organism>
<dbReference type="PANTHER" id="PTHR42852">
    <property type="entry name" value="THIOL:DISULFIDE INTERCHANGE PROTEIN DSBE"/>
    <property type="match status" value="1"/>
</dbReference>
<dbReference type="GO" id="GO:0017004">
    <property type="term" value="P:cytochrome complex assembly"/>
    <property type="evidence" value="ECO:0007669"/>
    <property type="project" value="UniProtKB-KW"/>
</dbReference>
<dbReference type="Gene3D" id="3.40.30.10">
    <property type="entry name" value="Glutaredoxin"/>
    <property type="match status" value="1"/>
</dbReference>
<dbReference type="PANTHER" id="PTHR42852:SF6">
    <property type="entry name" value="THIOL:DISULFIDE INTERCHANGE PROTEIN DSBE"/>
    <property type="match status" value="1"/>
</dbReference>
<evidence type="ECO:0000313" key="6">
    <source>
        <dbReference type="EMBL" id="MBK0378897.1"/>
    </source>
</evidence>
<dbReference type="AlphaFoldDB" id="A0A934PSV6"/>
<keyword evidence="4" id="KW-0676">Redox-active center</keyword>
<name>A0A934PSV6_9SPHI</name>
<dbReference type="RefSeq" id="WP_200065344.1">
    <property type="nucleotide sequence ID" value="NZ_JAEHFW010000001.1"/>
</dbReference>
<keyword evidence="3" id="KW-1015">Disulfide bond</keyword>
<gene>
    <name evidence="6" type="ORF">I5M19_06240</name>
</gene>
<dbReference type="Pfam" id="PF00578">
    <property type="entry name" value="AhpC-TSA"/>
    <property type="match status" value="1"/>
</dbReference>
<accession>A0A934PSV6</accession>